<dbReference type="Ensembl" id="ENSSFOT00015001208.2">
    <property type="protein sequence ID" value="ENSSFOP00015001175.2"/>
    <property type="gene ID" value="ENSSFOG00015000836.2"/>
</dbReference>
<evidence type="ECO:0000259" key="4">
    <source>
        <dbReference type="PROSITE" id="PS50050"/>
    </source>
</evidence>
<dbReference type="InterPro" id="IPR001368">
    <property type="entry name" value="TNFR/NGFR_Cys_rich_reg"/>
</dbReference>
<dbReference type="AlphaFoldDB" id="A0A8C9QZ87"/>
<reference evidence="5 6" key="1">
    <citation type="submission" date="2019-04" db="EMBL/GenBank/DDBJ databases">
        <authorList>
            <consortium name="Wellcome Sanger Institute Data Sharing"/>
        </authorList>
    </citation>
    <scope>NUCLEOTIDE SEQUENCE [LARGE SCALE GENOMIC DNA]</scope>
</reference>
<evidence type="ECO:0000313" key="6">
    <source>
        <dbReference type="Proteomes" id="UP000694397"/>
    </source>
</evidence>
<dbReference type="OrthoDB" id="10031141at2759"/>
<evidence type="ECO:0000256" key="2">
    <source>
        <dbReference type="SAM" id="Phobius"/>
    </source>
</evidence>
<protein>
    <recommendedName>
        <fullName evidence="4">TNFR-Cys domain-containing protein</fullName>
    </recommendedName>
</protein>
<comment type="caution">
    <text evidence="1">Lacks conserved residue(s) required for the propagation of feature annotation.</text>
</comment>
<name>A0A8C9QZ87_SCLFO</name>
<dbReference type="GeneTree" id="ENSGT00950000183126"/>
<dbReference type="Proteomes" id="UP000694397">
    <property type="component" value="Chromosome 2"/>
</dbReference>
<dbReference type="GO" id="GO:0002720">
    <property type="term" value="P:positive regulation of cytokine production involved in immune response"/>
    <property type="evidence" value="ECO:0007669"/>
    <property type="project" value="TreeGrafter"/>
</dbReference>
<keyword evidence="1" id="KW-1015">Disulfide bond</keyword>
<dbReference type="SMART" id="SM00208">
    <property type="entry name" value="TNFR"/>
    <property type="match status" value="4"/>
</dbReference>
<dbReference type="PROSITE" id="PS50050">
    <property type="entry name" value="TNFR_NGFR_2"/>
    <property type="match status" value="1"/>
</dbReference>
<dbReference type="GO" id="GO:0009897">
    <property type="term" value="C:external side of plasma membrane"/>
    <property type="evidence" value="ECO:0007669"/>
    <property type="project" value="TreeGrafter"/>
</dbReference>
<dbReference type="GO" id="GO:0050829">
    <property type="term" value="P:defense response to Gram-negative bacterium"/>
    <property type="evidence" value="ECO:0007669"/>
    <property type="project" value="TreeGrafter"/>
</dbReference>
<keyword evidence="3" id="KW-0732">Signal</keyword>
<keyword evidence="2" id="KW-0472">Membrane</keyword>
<feature type="disulfide bond" evidence="1">
    <location>
        <begin position="57"/>
        <end position="72"/>
    </location>
</feature>
<feature type="repeat" description="TNFR-Cys" evidence="1">
    <location>
        <begin position="56"/>
        <end position="98"/>
    </location>
</feature>
<dbReference type="GO" id="GO:0050830">
    <property type="term" value="P:defense response to Gram-positive bacterium"/>
    <property type="evidence" value="ECO:0007669"/>
    <property type="project" value="TreeGrafter"/>
</dbReference>
<dbReference type="FunFam" id="2.10.50.10:FF:000007">
    <property type="entry name" value="TNF receptor superfamily member 14"/>
    <property type="match status" value="1"/>
</dbReference>
<dbReference type="CDD" id="cd13405">
    <property type="entry name" value="TNFRSF14_teleost"/>
    <property type="match status" value="1"/>
</dbReference>
<dbReference type="SUPFAM" id="SSF57586">
    <property type="entry name" value="TNF receptor-like"/>
    <property type="match status" value="2"/>
</dbReference>
<reference evidence="5" key="3">
    <citation type="submission" date="2025-09" db="UniProtKB">
        <authorList>
            <consortium name="Ensembl"/>
        </authorList>
    </citation>
    <scope>IDENTIFICATION</scope>
</reference>
<evidence type="ECO:0000256" key="1">
    <source>
        <dbReference type="PROSITE-ProRule" id="PRU00206"/>
    </source>
</evidence>
<dbReference type="PANTHER" id="PTHR46838:SF1">
    <property type="entry name" value="TUMOR NECROSIS FACTOR RECEPTOR SUPERFAMILY MEMBER 14"/>
    <property type="match status" value="1"/>
</dbReference>
<reference evidence="5" key="2">
    <citation type="submission" date="2025-08" db="UniProtKB">
        <authorList>
            <consortium name="Ensembl"/>
        </authorList>
    </citation>
    <scope>IDENTIFICATION</scope>
</reference>
<feature type="signal peptide" evidence="3">
    <location>
        <begin position="1"/>
        <end position="24"/>
    </location>
</feature>
<proteinExistence type="predicted"/>
<organism evidence="5 6">
    <name type="scientific">Scleropages formosus</name>
    <name type="common">Asian bonytongue</name>
    <name type="synonym">Osteoglossum formosum</name>
    <dbReference type="NCBI Taxonomy" id="113540"/>
    <lineage>
        <taxon>Eukaryota</taxon>
        <taxon>Metazoa</taxon>
        <taxon>Chordata</taxon>
        <taxon>Craniata</taxon>
        <taxon>Vertebrata</taxon>
        <taxon>Euteleostomi</taxon>
        <taxon>Actinopterygii</taxon>
        <taxon>Neopterygii</taxon>
        <taxon>Teleostei</taxon>
        <taxon>Osteoglossocephala</taxon>
        <taxon>Osteoglossomorpha</taxon>
        <taxon>Osteoglossiformes</taxon>
        <taxon>Osteoglossidae</taxon>
        <taxon>Scleropages</taxon>
    </lineage>
</organism>
<dbReference type="PANTHER" id="PTHR46838">
    <property type="entry name" value="TUMOR NECROSIS FACTOR RECEPTOR SUPERFAMILY MEMBER 14"/>
    <property type="match status" value="1"/>
</dbReference>
<keyword evidence="2" id="KW-0812">Transmembrane</keyword>
<dbReference type="GO" id="GO:2000406">
    <property type="term" value="P:positive regulation of T cell migration"/>
    <property type="evidence" value="ECO:0007669"/>
    <property type="project" value="TreeGrafter"/>
</dbReference>
<evidence type="ECO:0000313" key="5">
    <source>
        <dbReference type="Ensembl" id="ENSSFOP00015001175.2"/>
    </source>
</evidence>
<keyword evidence="6" id="KW-1185">Reference proteome</keyword>
<dbReference type="Pfam" id="PF00020">
    <property type="entry name" value="TNFR_c6"/>
    <property type="match status" value="1"/>
</dbReference>
<dbReference type="PROSITE" id="PS00652">
    <property type="entry name" value="TNFR_NGFR_1"/>
    <property type="match status" value="2"/>
</dbReference>
<feature type="chain" id="PRO_5034132157" description="TNFR-Cys domain-containing protein" evidence="3">
    <location>
        <begin position="25"/>
        <end position="217"/>
    </location>
</feature>
<sequence length="217" mass="23101">LFFFQTILFLFLLLLCACNACGSAEYKTGAECCPMCAPGTHVYKHCTEYTSTSCVPCVGSTFIDKPNGLTKCTPCMACDHGLGVKTVKECTASSDTVCGVLEGNYCIDPYKGGCRAAQKHTTCKPGHFIKHPGTEYSDTVCENCPEKSYSNGSSTSCTPHTEGLCTLKQGDSVSDSECVHRSRLGLLVAAVGAVGAVTVMCIYGKYSSPPDGMYFHI</sequence>
<keyword evidence="2" id="KW-1133">Transmembrane helix</keyword>
<accession>A0A8C9QZ87</accession>
<evidence type="ECO:0000256" key="3">
    <source>
        <dbReference type="SAM" id="SignalP"/>
    </source>
</evidence>
<dbReference type="Gene3D" id="2.10.50.10">
    <property type="entry name" value="Tumor Necrosis Factor Receptor, subunit A, domain 2"/>
    <property type="match status" value="3"/>
</dbReference>
<dbReference type="GO" id="GO:0046642">
    <property type="term" value="P:negative regulation of alpha-beta T cell proliferation"/>
    <property type="evidence" value="ECO:0007669"/>
    <property type="project" value="TreeGrafter"/>
</dbReference>
<feature type="transmembrane region" description="Helical" evidence="2">
    <location>
        <begin position="184"/>
        <end position="203"/>
    </location>
</feature>
<feature type="domain" description="TNFR-Cys" evidence="4">
    <location>
        <begin position="56"/>
        <end position="98"/>
    </location>
</feature>